<reference evidence="1 2" key="1">
    <citation type="submission" date="2020-04" db="EMBL/GenBank/DDBJ databases">
        <authorList>
            <person name="Alioto T."/>
            <person name="Alioto T."/>
            <person name="Gomez Garrido J."/>
        </authorList>
    </citation>
    <scope>NUCLEOTIDE SEQUENCE [LARGE SCALE GENOMIC DNA]</scope>
</reference>
<organism evidence="1 2">
    <name type="scientific">Cloeon dipterum</name>
    <dbReference type="NCBI Taxonomy" id="197152"/>
    <lineage>
        <taxon>Eukaryota</taxon>
        <taxon>Metazoa</taxon>
        <taxon>Ecdysozoa</taxon>
        <taxon>Arthropoda</taxon>
        <taxon>Hexapoda</taxon>
        <taxon>Insecta</taxon>
        <taxon>Pterygota</taxon>
        <taxon>Palaeoptera</taxon>
        <taxon>Ephemeroptera</taxon>
        <taxon>Pisciforma</taxon>
        <taxon>Baetidae</taxon>
        <taxon>Cloeon</taxon>
    </lineage>
</organism>
<sequence>MDRDVKYLVEWEFEDPIFPRDEKMSELNSSDEFSDDEFISVLASYFEITEITELKDIALLRRDLLDYISSFKAYEEDETILVSQILRIALIFQTTPLSDSEMEKLKLVKIDQNNLAQLMALGTDKRILKLNEQLLPIFTKRSEDIPLMDTSEIPFIGMNVVCSIFRVLTNSLQFFKSPFLRTARNNFGIAVPKILFTNQLHDVIDCLEYVVETFQSEAPLMNLFYKAFKNRFTFRQVYLLGSEFLTTYAINQKKMIAKICKAKAAMPEMFNAEMEEMVQQIIESANMNSAQCLIAAMTFAVYSNKQQNDSYDTGAKLMMSMLMVISKHDEALLAFLRNLDLERLLYKMKSLFLEFAAPNNRNVNTADEFFPMRNGNIRFCSNCQLATNHVHQITSGINSLGQYGLKEVTNAVVPSQRSMNKRLKICPAASFIYAEKRKKLDNISRAMKEVLIERLAETLSPAGLKKKLACMLIEHITLWTDSASLMIDLALRWATFTDYALHAVKVIDLLIILVTAKPHFLTHPDEDHFNNVFLKRTCMGVFFNRNKFLFIDWAIALKKRKLQMLELVPPISIDRDVILDTITETSQLRTFFISTYFHTPESDLQKGRLFSSYHNLHSEDLTNPTINNLRNELGCITVYRTNIDLASNTQHTGGNQSTVKFISATKLYADKGFWNKRNLKLAFDCGFVERTQNRSKALAGLTSMLNSLLINCERLLSNMFASKKVVVKSQVELNFGDFNFEHFTPDRTRICSEELKRLIGCSEKISTIEEFSEFRKSLLNYIEVTDDIPDDDMIVLSQLVRVSLIFLTSPLSNAEMAQLNKIRIGEEEIAQLVALASDPRILNFNQRILPIFMNQSSIFHLIDTSEMPFMGENLTFSTLVALLNTTELTNCPFLKNAYKAFVLAIPILLFTNDLDSANYVFLSVTESFRLVDDSYISLFLKSLECRFSYRVISKWADYFLTTDLSEEIFQEKSRFLAMVFAITIKNEPSEQISTNGKKMLQMLLTIGRDLIVAWFFRNIDVKRLLYKMKSLFREYSVMRKCWNCEDDISKLDTIQSAVLAVLNARLSEILSADKGPKKKLVCMLIEHITAWTESADLIVNLALRWATFTEYSLLAVKVIDVLMYLFSNRPDYLSNQTASSAENVFLQNTCGGVKFHDQNYRIIEFMIELRKKHLHHLGEAPPMNLEEYAEYLNEPNKLSVFFTSMYFNSSVADCTSGILNCSYHNLLSEDVIGEDKAEGTVPDIFKVLCTVIGSVNQENINNPKIVLSSSKFYADNGRDMKIETRSPKKRKKDKNSLYQHVLKKKLK</sequence>
<comment type="caution">
    <text evidence="1">The sequence shown here is derived from an EMBL/GenBank/DDBJ whole genome shotgun (WGS) entry which is preliminary data.</text>
</comment>
<gene>
    <name evidence="1" type="ORF">CLODIP_2_CD05184</name>
</gene>
<protein>
    <submittedName>
        <fullName evidence="1">Uncharacterized protein</fullName>
    </submittedName>
</protein>
<keyword evidence="2" id="KW-1185">Reference proteome</keyword>
<dbReference type="EMBL" id="CADEPI010000001">
    <property type="protein sequence ID" value="CAB3359410.1"/>
    <property type="molecule type" value="Genomic_DNA"/>
</dbReference>
<name>A0A8S1BX26_9INSE</name>
<evidence type="ECO:0000313" key="2">
    <source>
        <dbReference type="Proteomes" id="UP000494165"/>
    </source>
</evidence>
<proteinExistence type="predicted"/>
<accession>A0A8S1BX26</accession>
<dbReference type="Proteomes" id="UP000494165">
    <property type="component" value="Unassembled WGS sequence"/>
</dbReference>
<evidence type="ECO:0000313" key="1">
    <source>
        <dbReference type="EMBL" id="CAB3359410.1"/>
    </source>
</evidence>